<dbReference type="EMBL" id="CP021886">
    <property type="protein sequence ID" value="AWI34289.1"/>
    <property type="molecule type" value="Genomic_DNA"/>
</dbReference>
<dbReference type="SUPFAM" id="SSF52141">
    <property type="entry name" value="Uracil-DNA glycosylase-like"/>
    <property type="match status" value="1"/>
</dbReference>
<protein>
    <recommendedName>
        <fullName evidence="1">Uracil-DNA glycosylase-like domain-containing protein</fullName>
    </recommendedName>
</protein>
<gene>
    <name evidence="2" type="ORF">CDV25_05575</name>
</gene>
<organism evidence="2 3">
    <name type="scientific">Helicobacter apodemus</name>
    <dbReference type="NCBI Taxonomy" id="135569"/>
    <lineage>
        <taxon>Bacteria</taxon>
        <taxon>Pseudomonadati</taxon>
        <taxon>Campylobacterota</taxon>
        <taxon>Epsilonproteobacteria</taxon>
        <taxon>Campylobacterales</taxon>
        <taxon>Helicobacteraceae</taxon>
        <taxon>Helicobacter</taxon>
    </lineage>
</organism>
<evidence type="ECO:0000259" key="1">
    <source>
        <dbReference type="Pfam" id="PF03167"/>
    </source>
</evidence>
<dbReference type="Pfam" id="PF03167">
    <property type="entry name" value="UDG"/>
    <property type="match status" value="1"/>
</dbReference>
<proteinExistence type="predicted"/>
<feature type="domain" description="Uracil-DNA glycosylase-like" evidence="1">
    <location>
        <begin position="13"/>
        <end position="212"/>
    </location>
</feature>
<dbReference type="Gene3D" id="3.40.470.10">
    <property type="entry name" value="Uracil-DNA glycosylase-like domain"/>
    <property type="match status" value="1"/>
</dbReference>
<dbReference type="CDD" id="cd10032">
    <property type="entry name" value="UDG-F6_HDG"/>
    <property type="match status" value="1"/>
</dbReference>
<dbReference type="AlphaFoldDB" id="A0A2U8FDJ7"/>
<sequence>MPTHPFAPSGLTKDSKILILGSFPSIVSRDVGFYYAHPQNRFWRVLELLFKDGDIAPASITPQAILSEQNTTLYSAIGYKQNIPLSMQSMVTKIEFLKSHLLVLWDMVKSCEIKGSSDSSLKNIVFNDIFTLLHSSKIQAICLNGTKATMLFKQYCKNQNLPLTLHSHSHYKTLTPLTPQKFRHKIVIFSLPSTSPANARYNLDSLLNAWKILLKI</sequence>
<dbReference type="InterPro" id="IPR005122">
    <property type="entry name" value="Uracil-DNA_glycosylase-like"/>
</dbReference>
<name>A0A2U8FDJ7_9HELI</name>
<reference evidence="2 3" key="1">
    <citation type="submission" date="2017-06" db="EMBL/GenBank/DDBJ databases">
        <title>Complete genome of Helicobacter apodemus.</title>
        <authorList>
            <person name="Cho S."/>
        </authorList>
    </citation>
    <scope>NUCLEOTIDE SEQUENCE [LARGE SCALE GENOMIC DNA]</scope>
    <source>
        <strain evidence="3">SNUVETPUB-15-01</strain>
    </source>
</reference>
<accession>A0A2U8FDJ7</accession>
<dbReference type="InterPro" id="IPR036895">
    <property type="entry name" value="Uracil-DNA_glycosylase-like_sf"/>
</dbReference>
<dbReference type="OrthoDB" id="9799921at2"/>
<evidence type="ECO:0000313" key="2">
    <source>
        <dbReference type="EMBL" id="AWI34289.1"/>
    </source>
</evidence>
<dbReference type="RefSeq" id="WP_108911115.1">
    <property type="nucleotide sequence ID" value="NZ_CP021886.1"/>
</dbReference>
<evidence type="ECO:0000313" key="3">
    <source>
        <dbReference type="Proteomes" id="UP000244890"/>
    </source>
</evidence>
<dbReference type="Proteomes" id="UP000244890">
    <property type="component" value="Chromosome"/>
</dbReference>
<dbReference type="KEGG" id="had:CDV25_05575"/>